<dbReference type="AlphaFoldDB" id="A0A7X9NGM3"/>
<evidence type="ECO:0000259" key="1">
    <source>
        <dbReference type="Pfam" id="PF12010"/>
    </source>
</evidence>
<name>A0A7X9NGM3_9FIRM</name>
<proteinExistence type="predicted"/>
<feature type="domain" description="DUF3502" evidence="1">
    <location>
        <begin position="446"/>
        <end position="479"/>
    </location>
</feature>
<protein>
    <recommendedName>
        <fullName evidence="1">DUF3502 domain-containing protein</fullName>
    </recommendedName>
</protein>
<dbReference type="RefSeq" id="WP_168964866.1">
    <property type="nucleotide sequence ID" value="NZ_JABAFR010000005.1"/>
</dbReference>
<gene>
    <name evidence="2" type="ORF">HF861_03220</name>
</gene>
<dbReference type="Proteomes" id="UP000540014">
    <property type="component" value="Unassembled WGS sequence"/>
</dbReference>
<dbReference type="InterPro" id="IPR022627">
    <property type="entry name" value="DUF3502"/>
</dbReference>
<comment type="caution">
    <text evidence="2">The sequence shown here is derived from an EMBL/GenBank/DDBJ whole genome shotgun (WGS) entry which is preliminary data.</text>
</comment>
<dbReference type="Pfam" id="PF12010">
    <property type="entry name" value="DUF3502"/>
    <property type="match status" value="1"/>
</dbReference>
<organism evidence="2 3">
    <name type="scientific">Faecalicoccus pleomorphus</name>
    <dbReference type="NCBI Taxonomy" id="1323"/>
    <lineage>
        <taxon>Bacteria</taxon>
        <taxon>Bacillati</taxon>
        <taxon>Bacillota</taxon>
        <taxon>Erysipelotrichia</taxon>
        <taxon>Erysipelotrichales</taxon>
        <taxon>Erysipelotrichaceae</taxon>
        <taxon>Faecalicoccus</taxon>
    </lineage>
</organism>
<dbReference type="EMBL" id="JABAFR010000005">
    <property type="protein sequence ID" value="NME43892.1"/>
    <property type="molecule type" value="Genomic_DNA"/>
</dbReference>
<dbReference type="Gene3D" id="3.40.190.10">
    <property type="entry name" value="Periplasmic binding protein-like II"/>
    <property type="match status" value="1"/>
</dbReference>
<evidence type="ECO:0000313" key="3">
    <source>
        <dbReference type="Proteomes" id="UP000540014"/>
    </source>
</evidence>
<accession>A0A7X9NGM3</accession>
<sequence>MKKMIQFVSVFCLSLSLVGCATKESVKEIILYTDINSISWLDYGENYTSLESDRLDTFNKRLNALGVNAKLVIKSYLPAVGYQQKGELVQNILEQDPDADMIFFNSAYVNDLEPLDSYLESDHGQELTSQFSNTWLQNLKINGHTYMIPKNVYPLTKQCAIISNTTWEKYPDLQNQTSALNVLQYMDSHYEPTENQVLFLHMSLSNLLADQYQAITNDEDSPLYLRKSDYTVVNIYEEEPVLNLLRLINSIHQKGLTGKGMNVADFQSLSSMLDGGQALQFGNNFSFAPQEDLFQTLYFGQEMYASAGGLSILKDSDAKEEAFEILWAMNTDKKAAEILQYGPDPDRNEDGKIIDNQHTYFGSWNMLGNDMITESNQGQPENKKKYFKSMEEKSDVNREHMTPLLFDTSSFNDKLDTFLSIIDKNQYVNMNVDGIYMADQAFDTQQFENYLQTVRSRLKEAGIEKVQAELQKQVDTWLKE</sequence>
<reference evidence="2 3" key="1">
    <citation type="submission" date="2020-04" db="EMBL/GenBank/DDBJ databases">
        <authorList>
            <person name="Hitch T.C.A."/>
            <person name="Wylensek D."/>
            <person name="Clavel T."/>
        </authorList>
    </citation>
    <scope>NUCLEOTIDE SEQUENCE [LARGE SCALE GENOMIC DNA]</scope>
    <source>
        <strain evidence="2 3">BSM-383-APC-22F</strain>
    </source>
</reference>
<dbReference type="PROSITE" id="PS51257">
    <property type="entry name" value="PROKAR_LIPOPROTEIN"/>
    <property type="match status" value="1"/>
</dbReference>
<dbReference type="SUPFAM" id="SSF53850">
    <property type="entry name" value="Periplasmic binding protein-like II"/>
    <property type="match status" value="1"/>
</dbReference>
<evidence type="ECO:0000313" key="2">
    <source>
        <dbReference type="EMBL" id="NME43892.1"/>
    </source>
</evidence>